<evidence type="ECO:0000256" key="1">
    <source>
        <dbReference type="SAM" id="MobiDB-lite"/>
    </source>
</evidence>
<dbReference type="InterPro" id="IPR029016">
    <property type="entry name" value="GAF-like_dom_sf"/>
</dbReference>
<dbReference type="Gene3D" id="3.30.450.40">
    <property type="match status" value="1"/>
</dbReference>
<sequence length="211" mass="21152">MAVGSGAPMREPGGGGATTGPVDAGTGVPVRQFVLLAARLLEAGGVAEVLTQVALAARRLLSTVDAVSVTVHSGDGFRTPVSLQPAAAALDQVQYDTGAGPCVAAARMTGPGLVVGRDLAASGEWPVFARVAVDRGYGSVLSAALAPDPGSAVALGALNLYFRRPHAPDAAVQDVALLLATHGALALAHAQALSYGVVQHGRLRKAAALRR</sequence>
<dbReference type="RefSeq" id="WP_142057219.1">
    <property type="nucleotide sequence ID" value="NZ_VFPA01000003.1"/>
</dbReference>
<accession>A0A543DIW8</accession>
<dbReference type="OrthoDB" id="4629915at2"/>
<dbReference type="AlphaFoldDB" id="A0A543DIW8"/>
<dbReference type="SUPFAM" id="SSF55781">
    <property type="entry name" value="GAF domain-like"/>
    <property type="match status" value="1"/>
</dbReference>
<gene>
    <name evidence="2" type="ORF">FB558_4945</name>
</gene>
<evidence type="ECO:0008006" key="4">
    <source>
        <dbReference type="Google" id="ProtNLM"/>
    </source>
</evidence>
<organism evidence="2 3">
    <name type="scientific">Pseudonocardia kunmingensis</name>
    <dbReference type="NCBI Taxonomy" id="630975"/>
    <lineage>
        <taxon>Bacteria</taxon>
        <taxon>Bacillati</taxon>
        <taxon>Actinomycetota</taxon>
        <taxon>Actinomycetes</taxon>
        <taxon>Pseudonocardiales</taxon>
        <taxon>Pseudonocardiaceae</taxon>
        <taxon>Pseudonocardia</taxon>
    </lineage>
</organism>
<proteinExistence type="predicted"/>
<name>A0A543DIW8_9PSEU</name>
<feature type="region of interest" description="Disordered" evidence="1">
    <location>
        <begin position="1"/>
        <end position="23"/>
    </location>
</feature>
<dbReference type="EMBL" id="VFPA01000003">
    <property type="protein sequence ID" value="TQM09195.1"/>
    <property type="molecule type" value="Genomic_DNA"/>
</dbReference>
<evidence type="ECO:0000313" key="2">
    <source>
        <dbReference type="EMBL" id="TQM09195.1"/>
    </source>
</evidence>
<reference evidence="2 3" key="1">
    <citation type="submission" date="2019-06" db="EMBL/GenBank/DDBJ databases">
        <title>Sequencing the genomes of 1000 actinobacteria strains.</title>
        <authorList>
            <person name="Klenk H.-P."/>
        </authorList>
    </citation>
    <scope>NUCLEOTIDE SEQUENCE [LARGE SCALE GENOMIC DNA]</scope>
    <source>
        <strain evidence="2 3">DSM 45301</strain>
    </source>
</reference>
<comment type="caution">
    <text evidence="2">The sequence shown here is derived from an EMBL/GenBank/DDBJ whole genome shotgun (WGS) entry which is preliminary data.</text>
</comment>
<protein>
    <recommendedName>
        <fullName evidence="4">GAF domain-containing protein</fullName>
    </recommendedName>
</protein>
<keyword evidence="3" id="KW-1185">Reference proteome</keyword>
<dbReference type="Proteomes" id="UP000315677">
    <property type="component" value="Unassembled WGS sequence"/>
</dbReference>
<evidence type="ECO:0000313" key="3">
    <source>
        <dbReference type="Proteomes" id="UP000315677"/>
    </source>
</evidence>